<dbReference type="EMBL" id="MCOG01000173">
    <property type="protein sequence ID" value="ORY30639.1"/>
    <property type="molecule type" value="Genomic_DNA"/>
</dbReference>
<name>A0A1Y2B724_9FUNG</name>
<dbReference type="OrthoDB" id="2160815at2759"/>
<keyword evidence="2" id="KW-1185">Reference proteome</keyword>
<sequence length="72" mass="8537">MVHFFDNIQYNKSKASDFIMDDKGDLDSNGLTLDNRLKFMNYGDQLKKKCFQLIRLYNIFSNQLDEVVKSYT</sequence>
<comment type="caution">
    <text evidence="1">The sequence shown here is derived from an EMBL/GenBank/DDBJ whole genome shotgun (WGS) entry which is preliminary data.</text>
</comment>
<proteinExistence type="predicted"/>
<evidence type="ECO:0000313" key="2">
    <source>
        <dbReference type="Proteomes" id="UP000193920"/>
    </source>
</evidence>
<organism evidence="1 2">
    <name type="scientific">Neocallimastix californiae</name>
    <dbReference type="NCBI Taxonomy" id="1754190"/>
    <lineage>
        <taxon>Eukaryota</taxon>
        <taxon>Fungi</taxon>
        <taxon>Fungi incertae sedis</taxon>
        <taxon>Chytridiomycota</taxon>
        <taxon>Chytridiomycota incertae sedis</taxon>
        <taxon>Neocallimastigomycetes</taxon>
        <taxon>Neocallimastigales</taxon>
        <taxon>Neocallimastigaceae</taxon>
        <taxon>Neocallimastix</taxon>
    </lineage>
</organism>
<gene>
    <name evidence="1" type="ORF">LY90DRAFT_705420</name>
</gene>
<dbReference type="AlphaFoldDB" id="A0A1Y2B724"/>
<protein>
    <submittedName>
        <fullName evidence="1">Uncharacterized protein</fullName>
    </submittedName>
</protein>
<reference evidence="1 2" key="1">
    <citation type="submission" date="2016-08" db="EMBL/GenBank/DDBJ databases">
        <title>A Parts List for Fungal Cellulosomes Revealed by Comparative Genomics.</title>
        <authorList>
            <consortium name="DOE Joint Genome Institute"/>
            <person name="Haitjema C.H."/>
            <person name="Gilmore S.P."/>
            <person name="Henske J.K."/>
            <person name="Solomon K.V."/>
            <person name="De Groot R."/>
            <person name="Kuo A."/>
            <person name="Mondo S.J."/>
            <person name="Salamov A.A."/>
            <person name="Labutti K."/>
            <person name="Zhao Z."/>
            <person name="Chiniquy J."/>
            <person name="Barry K."/>
            <person name="Brewer H.M."/>
            <person name="Purvine S.O."/>
            <person name="Wright A.T."/>
            <person name="Boxma B."/>
            <person name="Van Alen T."/>
            <person name="Hackstein J.H."/>
            <person name="Baker S.E."/>
            <person name="Grigoriev I.V."/>
            <person name="O'Malley M.A."/>
        </authorList>
    </citation>
    <scope>NUCLEOTIDE SEQUENCE [LARGE SCALE GENOMIC DNA]</scope>
    <source>
        <strain evidence="1 2">G1</strain>
    </source>
</reference>
<evidence type="ECO:0000313" key="1">
    <source>
        <dbReference type="EMBL" id="ORY30639.1"/>
    </source>
</evidence>
<dbReference type="Proteomes" id="UP000193920">
    <property type="component" value="Unassembled WGS sequence"/>
</dbReference>
<accession>A0A1Y2B724</accession>